<name>A0A553NGK3_9TELE</name>
<keyword evidence="3" id="KW-1185">Reference proteome</keyword>
<organism evidence="2 3">
    <name type="scientific">Danionella cerebrum</name>
    <dbReference type="NCBI Taxonomy" id="2873325"/>
    <lineage>
        <taxon>Eukaryota</taxon>
        <taxon>Metazoa</taxon>
        <taxon>Chordata</taxon>
        <taxon>Craniata</taxon>
        <taxon>Vertebrata</taxon>
        <taxon>Euteleostomi</taxon>
        <taxon>Actinopterygii</taxon>
        <taxon>Neopterygii</taxon>
        <taxon>Teleostei</taxon>
        <taxon>Ostariophysi</taxon>
        <taxon>Cypriniformes</taxon>
        <taxon>Danionidae</taxon>
        <taxon>Danioninae</taxon>
        <taxon>Danionella</taxon>
    </lineage>
</organism>
<dbReference type="OrthoDB" id="26681at2759"/>
<feature type="region of interest" description="Disordered" evidence="1">
    <location>
        <begin position="89"/>
        <end position="114"/>
    </location>
</feature>
<evidence type="ECO:0000256" key="1">
    <source>
        <dbReference type="SAM" id="MobiDB-lite"/>
    </source>
</evidence>
<gene>
    <name evidence="2" type="ORF">DNTS_026789</name>
</gene>
<protein>
    <submittedName>
        <fullName evidence="2">Uncharacterized protein</fullName>
    </submittedName>
</protein>
<accession>A0A553NGK3</accession>
<dbReference type="AlphaFoldDB" id="A0A553NGK3"/>
<comment type="caution">
    <text evidence="2">The sequence shown here is derived from an EMBL/GenBank/DDBJ whole genome shotgun (WGS) entry which is preliminary data.</text>
</comment>
<dbReference type="EMBL" id="SRMA01026991">
    <property type="protein sequence ID" value="TRY64528.1"/>
    <property type="molecule type" value="Genomic_DNA"/>
</dbReference>
<evidence type="ECO:0000313" key="3">
    <source>
        <dbReference type="Proteomes" id="UP000316079"/>
    </source>
</evidence>
<proteinExistence type="predicted"/>
<dbReference type="Proteomes" id="UP000316079">
    <property type="component" value="Unassembled WGS sequence"/>
</dbReference>
<sequence length="124" mass="14428">MPNEETATLASVLMISSCMSDVLNVCTINTFSNEDEHKHFKLCFFFFFIISSVKILDDERYFIYVSKAFLKTFLPGSIKQADHTVTEGKIDPMLTRPDWDDDDDDDDEDDDDDDDCQFFCIYEM</sequence>
<reference evidence="2 3" key="1">
    <citation type="journal article" date="2019" name="Sci. Data">
        <title>Hybrid genome assembly and annotation of Danionella translucida.</title>
        <authorList>
            <person name="Kadobianskyi M."/>
            <person name="Schulze L."/>
            <person name="Schuelke M."/>
            <person name="Judkewitz B."/>
        </authorList>
    </citation>
    <scope>NUCLEOTIDE SEQUENCE [LARGE SCALE GENOMIC DNA]</scope>
    <source>
        <strain evidence="2 3">Bolton</strain>
    </source>
</reference>
<feature type="compositionally biased region" description="Acidic residues" evidence="1">
    <location>
        <begin position="99"/>
        <end position="114"/>
    </location>
</feature>
<evidence type="ECO:0000313" key="2">
    <source>
        <dbReference type="EMBL" id="TRY64528.1"/>
    </source>
</evidence>